<dbReference type="AlphaFoldDB" id="A0A4D4J0Z2"/>
<feature type="transmembrane region" description="Helical" evidence="6">
    <location>
        <begin position="146"/>
        <end position="168"/>
    </location>
</feature>
<dbReference type="OrthoDB" id="2373720at2"/>
<reference evidence="9" key="1">
    <citation type="submission" date="2019-04" db="EMBL/GenBank/DDBJ databases">
        <title>Draft genome sequence of Pseudonocardiaceae bacterium SL3-2-4.</title>
        <authorList>
            <person name="Ningsih F."/>
            <person name="Yokota A."/>
            <person name="Sakai Y."/>
            <person name="Nanatani K."/>
            <person name="Yabe S."/>
            <person name="Oetari A."/>
            <person name="Sjamsuridzal W."/>
        </authorList>
    </citation>
    <scope>NUCLEOTIDE SEQUENCE [LARGE SCALE GENOMIC DNA]</scope>
    <source>
        <strain evidence="9">SL3-2-4</strain>
    </source>
</reference>
<evidence type="ECO:0000313" key="9">
    <source>
        <dbReference type="Proteomes" id="UP000298860"/>
    </source>
</evidence>
<evidence type="ECO:0000256" key="5">
    <source>
        <dbReference type="SAM" id="MobiDB-lite"/>
    </source>
</evidence>
<dbReference type="PANTHER" id="PTHR30221">
    <property type="entry name" value="SMALL-CONDUCTANCE MECHANOSENSITIVE CHANNEL"/>
    <property type="match status" value="1"/>
</dbReference>
<dbReference type="InterPro" id="IPR045275">
    <property type="entry name" value="MscS_archaea/bacteria_type"/>
</dbReference>
<dbReference type="RefSeq" id="WP_137812215.1">
    <property type="nucleotide sequence ID" value="NZ_BJFL01000002.1"/>
</dbReference>
<dbReference type="InterPro" id="IPR006685">
    <property type="entry name" value="MscS_channel_2nd"/>
</dbReference>
<evidence type="ECO:0000256" key="4">
    <source>
        <dbReference type="ARBA" id="ARBA00023136"/>
    </source>
</evidence>
<keyword evidence="4 6" id="KW-0472">Membrane</keyword>
<dbReference type="Pfam" id="PF00924">
    <property type="entry name" value="MS_channel_2nd"/>
    <property type="match status" value="1"/>
</dbReference>
<feature type="transmembrane region" description="Helical" evidence="6">
    <location>
        <begin position="108"/>
        <end position="134"/>
    </location>
</feature>
<dbReference type="Gene3D" id="1.10.287.1260">
    <property type="match status" value="1"/>
</dbReference>
<evidence type="ECO:0000256" key="2">
    <source>
        <dbReference type="ARBA" id="ARBA00022692"/>
    </source>
</evidence>
<feature type="transmembrane region" description="Helical" evidence="6">
    <location>
        <begin position="31"/>
        <end position="54"/>
    </location>
</feature>
<evidence type="ECO:0000256" key="6">
    <source>
        <dbReference type="SAM" id="Phobius"/>
    </source>
</evidence>
<name>A0A4D4J0Z2_9PSEU</name>
<evidence type="ECO:0000256" key="3">
    <source>
        <dbReference type="ARBA" id="ARBA00022989"/>
    </source>
</evidence>
<dbReference type="GO" id="GO:0016020">
    <property type="term" value="C:membrane"/>
    <property type="evidence" value="ECO:0007669"/>
    <property type="project" value="UniProtKB-SubCell"/>
</dbReference>
<keyword evidence="3 6" id="KW-1133">Transmembrane helix</keyword>
<protein>
    <recommendedName>
        <fullName evidence="7">Mechanosensitive ion channel MscS domain-containing protein</fullName>
    </recommendedName>
</protein>
<gene>
    <name evidence="8" type="ORF">GTS_06770</name>
</gene>
<feature type="domain" description="Mechanosensitive ion channel MscS" evidence="7">
    <location>
        <begin position="155"/>
        <end position="221"/>
    </location>
</feature>
<comment type="caution">
    <text evidence="8">The sequence shown here is derived from an EMBL/GenBank/DDBJ whole genome shotgun (WGS) entry which is preliminary data.</text>
</comment>
<dbReference type="GO" id="GO:0008381">
    <property type="term" value="F:mechanosensitive monoatomic ion channel activity"/>
    <property type="evidence" value="ECO:0007669"/>
    <property type="project" value="InterPro"/>
</dbReference>
<dbReference type="EMBL" id="BJFL01000002">
    <property type="protein sequence ID" value="GDY29044.1"/>
    <property type="molecule type" value="Genomic_DNA"/>
</dbReference>
<comment type="subcellular location">
    <subcellularLocation>
        <location evidence="1">Membrane</location>
    </subcellularLocation>
</comment>
<keyword evidence="2 6" id="KW-0812">Transmembrane</keyword>
<proteinExistence type="predicted"/>
<sequence>MSEPSALRPGPAPDPPRGHGPRPAAGRARNWSLRVVTAALLAAAGLSMVSLGGTLTGVQDVPVRKVLLLGGTALFAVGCVITTRMLASDVERRLAQHGLRSSGVAVRIALNATGYLIVVVVAASLLASLLSISLQQFVLGASLTGVVLGIAAQQTLGNVFAGAVILLVQPFRVGSEIVVRSAAINGPFFGRVRSLGLTYTTLVTDDGVMMVPNSAMLAAAITVERIDDSADGEETVR</sequence>
<accession>A0A4D4J0Z2</accession>
<dbReference type="PANTHER" id="PTHR30221:SF1">
    <property type="entry name" value="SMALL-CONDUCTANCE MECHANOSENSITIVE CHANNEL"/>
    <property type="match status" value="1"/>
</dbReference>
<dbReference type="InterPro" id="IPR023408">
    <property type="entry name" value="MscS_beta-dom_sf"/>
</dbReference>
<dbReference type="InterPro" id="IPR010920">
    <property type="entry name" value="LSM_dom_sf"/>
</dbReference>
<dbReference type="Proteomes" id="UP000298860">
    <property type="component" value="Unassembled WGS sequence"/>
</dbReference>
<keyword evidence="9" id="KW-1185">Reference proteome</keyword>
<dbReference type="SUPFAM" id="SSF50182">
    <property type="entry name" value="Sm-like ribonucleoproteins"/>
    <property type="match status" value="1"/>
</dbReference>
<feature type="transmembrane region" description="Helical" evidence="6">
    <location>
        <begin position="66"/>
        <end position="87"/>
    </location>
</feature>
<evidence type="ECO:0000256" key="1">
    <source>
        <dbReference type="ARBA" id="ARBA00004370"/>
    </source>
</evidence>
<evidence type="ECO:0000313" key="8">
    <source>
        <dbReference type="EMBL" id="GDY29044.1"/>
    </source>
</evidence>
<evidence type="ECO:0000259" key="7">
    <source>
        <dbReference type="Pfam" id="PF00924"/>
    </source>
</evidence>
<feature type="region of interest" description="Disordered" evidence="5">
    <location>
        <begin position="1"/>
        <end position="26"/>
    </location>
</feature>
<dbReference type="Gene3D" id="2.30.30.60">
    <property type="match status" value="1"/>
</dbReference>
<organism evidence="8 9">
    <name type="scientific">Gandjariella thermophila</name>
    <dbReference type="NCBI Taxonomy" id="1931992"/>
    <lineage>
        <taxon>Bacteria</taxon>
        <taxon>Bacillati</taxon>
        <taxon>Actinomycetota</taxon>
        <taxon>Actinomycetes</taxon>
        <taxon>Pseudonocardiales</taxon>
        <taxon>Pseudonocardiaceae</taxon>
        <taxon>Gandjariella</taxon>
    </lineage>
</organism>